<sequence length="81" mass="9677">MRYMMEEFWKRAASPFSGIVQDFKLFELDLEELCPAIFRYLTGYFGESRYLLMRIRGEFEDKVKSIIVSRQPQAAIVRTWA</sequence>
<gene>
    <name evidence="1" type="ORF">Glove_232g51</name>
</gene>
<keyword evidence="2" id="KW-1185">Reference proteome</keyword>
<dbReference type="OrthoDB" id="2247967at2759"/>
<proteinExistence type="predicted"/>
<evidence type="ECO:0000313" key="2">
    <source>
        <dbReference type="Proteomes" id="UP000266861"/>
    </source>
</evidence>
<comment type="caution">
    <text evidence="1">The sequence shown here is derived from an EMBL/GenBank/DDBJ whole genome shotgun (WGS) entry which is preliminary data.</text>
</comment>
<protein>
    <submittedName>
        <fullName evidence="1">Uncharacterized protein</fullName>
    </submittedName>
</protein>
<name>A0A397IJ76_9GLOM</name>
<dbReference type="AlphaFoldDB" id="A0A397IJ76"/>
<accession>A0A397IJ76</accession>
<reference evidence="1 2" key="1">
    <citation type="submission" date="2018-08" db="EMBL/GenBank/DDBJ databases">
        <title>Genome and evolution of the arbuscular mycorrhizal fungus Diversispora epigaea (formerly Glomus versiforme) and its bacterial endosymbionts.</title>
        <authorList>
            <person name="Sun X."/>
            <person name="Fei Z."/>
            <person name="Harrison M."/>
        </authorList>
    </citation>
    <scope>NUCLEOTIDE SEQUENCE [LARGE SCALE GENOMIC DNA]</scope>
    <source>
        <strain evidence="1 2">IT104</strain>
    </source>
</reference>
<organism evidence="1 2">
    <name type="scientific">Diversispora epigaea</name>
    <dbReference type="NCBI Taxonomy" id="1348612"/>
    <lineage>
        <taxon>Eukaryota</taxon>
        <taxon>Fungi</taxon>
        <taxon>Fungi incertae sedis</taxon>
        <taxon>Mucoromycota</taxon>
        <taxon>Glomeromycotina</taxon>
        <taxon>Glomeromycetes</taxon>
        <taxon>Diversisporales</taxon>
        <taxon>Diversisporaceae</taxon>
        <taxon>Diversispora</taxon>
    </lineage>
</organism>
<dbReference type="Proteomes" id="UP000266861">
    <property type="component" value="Unassembled WGS sequence"/>
</dbReference>
<dbReference type="EMBL" id="PQFF01000215">
    <property type="protein sequence ID" value="RHZ73284.1"/>
    <property type="molecule type" value="Genomic_DNA"/>
</dbReference>
<evidence type="ECO:0000313" key="1">
    <source>
        <dbReference type="EMBL" id="RHZ73284.1"/>
    </source>
</evidence>